<evidence type="ECO:0000313" key="4">
    <source>
        <dbReference type="Proteomes" id="UP000630445"/>
    </source>
</evidence>
<keyword evidence="4" id="KW-1185">Reference proteome</keyword>
<dbReference type="SUPFAM" id="SSF82199">
    <property type="entry name" value="SET domain"/>
    <property type="match status" value="1"/>
</dbReference>
<evidence type="ECO:0000259" key="1">
    <source>
        <dbReference type="PROSITE" id="PS50280"/>
    </source>
</evidence>
<dbReference type="InterPro" id="IPR001214">
    <property type="entry name" value="SET_dom"/>
</dbReference>
<dbReference type="Gene3D" id="2.170.270.10">
    <property type="entry name" value="SET domain"/>
    <property type="match status" value="1"/>
</dbReference>
<dbReference type="InterPro" id="IPR046341">
    <property type="entry name" value="SET_dom_sf"/>
</dbReference>
<dbReference type="InterPro" id="IPR053185">
    <property type="entry name" value="SET_domain_protein"/>
</dbReference>
<dbReference type="Proteomes" id="UP000630445">
    <property type="component" value="Unassembled WGS sequence"/>
</dbReference>
<dbReference type="Proteomes" id="UP000662466">
    <property type="component" value="Unassembled WGS sequence"/>
</dbReference>
<protein>
    <recommendedName>
        <fullName evidence="1">SET domain-containing protein</fullName>
    </recommendedName>
</protein>
<evidence type="ECO:0000313" key="3">
    <source>
        <dbReference type="EMBL" id="KAF7170606.1"/>
    </source>
</evidence>
<accession>A0A8H6UJ63</accession>
<dbReference type="AlphaFoldDB" id="A0A8H6UJ63"/>
<reference evidence="2" key="1">
    <citation type="submission" date="2020-06" db="EMBL/GenBank/DDBJ databases">
        <title>Draft genome sequences of strains closely related to Aspergillus parafelis and Aspergillus hiratsukae.</title>
        <authorList>
            <person name="Dos Santos R.A.C."/>
            <person name="Rivero-Menendez O."/>
            <person name="Steenwyk J.L."/>
            <person name="Mead M.E."/>
            <person name="Goldman G.H."/>
            <person name="Alastruey-Izquierdo A."/>
            <person name="Rokas A."/>
        </authorList>
    </citation>
    <scope>NUCLEOTIDE SEQUENCE</scope>
    <source>
        <strain evidence="2">CNM-CM5793</strain>
        <strain evidence="3">CNM-CM6106</strain>
    </source>
</reference>
<dbReference type="Pfam" id="PF00856">
    <property type="entry name" value="SET"/>
    <property type="match status" value="1"/>
</dbReference>
<sequence>MGYYSFLHLREFFNVCVVPLIETRYNSALISWSIVMDACQPIYGHKDLRPLPSRPTDQALQGLLHGNRPGLPPTTIDETDCQLSMAEPSSPDISVAENHNQTQTTDMDFDASHLIEVRESPSKGLGVFAKANIPCGTRVIAEPALLEVSGRDANMNSNANDILQAYESLLPSQQKLYLSLHGFACTLYKEKVERDMRQDWLQLTELHRTVLSIYVANTFGAVFLLGSRINHSCVPNLDFSYNSALGKETFHAIRDISAGEELTISYINGSNRTRSQRRTELDKWGFQCTCEACEDTVRGREREEKRVQLFDLDQMLALDIRIGTKASCRMALQIVQRLAAIQKSEGLLGRELGLSYHDAARYCLKLGNARMALLWAQKELEVDRYCVGEDHPDFEIELDIVHRLRAAVEGSAPVDEVVTRWFRLHDWPITM</sequence>
<dbReference type="PANTHER" id="PTHR47332:SF2">
    <property type="entry name" value="SET-6"/>
    <property type="match status" value="1"/>
</dbReference>
<dbReference type="SMART" id="SM00317">
    <property type="entry name" value="SET"/>
    <property type="match status" value="1"/>
</dbReference>
<dbReference type="PANTHER" id="PTHR47332">
    <property type="entry name" value="SET DOMAIN-CONTAINING PROTEIN 5"/>
    <property type="match status" value="1"/>
</dbReference>
<dbReference type="EMBL" id="JACBAD010001836">
    <property type="protein sequence ID" value="KAF7131479.1"/>
    <property type="molecule type" value="Genomic_DNA"/>
</dbReference>
<name>A0A8H6UJ63_9EURO</name>
<dbReference type="EMBL" id="JACBAF010001979">
    <property type="protein sequence ID" value="KAF7170606.1"/>
    <property type="molecule type" value="Genomic_DNA"/>
</dbReference>
<dbReference type="CDD" id="cd20071">
    <property type="entry name" value="SET_SMYD"/>
    <property type="match status" value="1"/>
</dbReference>
<proteinExistence type="predicted"/>
<comment type="caution">
    <text evidence="2">The sequence shown here is derived from an EMBL/GenBank/DDBJ whole genome shotgun (WGS) entry which is preliminary data.</text>
</comment>
<feature type="domain" description="SET" evidence="1">
    <location>
        <begin position="113"/>
        <end position="267"/>
    </location>
</feature>
<dbReference type="OrthoDB" id="265717at2759"/>
<dbReference type="Gene3D" id="1.25.40.10">
    <property type="entry name" value="Tetratricopeptide repeat domain"/>
    <property type="match status" value="1"/>
</dbReference>
<organism evidence="2 4">
    <name type="scientific">Aspergillus hiratsukae</name>
    <dbReference type="NCBI Taxonomy" id="1194566"/>
    <lineage>
        <taxon>Eukaryota</taxon>
        <taxon>Fungi</taxon>
        <taxon>Dikarya</taxon>
        <taxon>Ascomycota</taxon>
        <taxon>Pezizomycotina</taxon>
        <taxon>Eurotiomycetes</taxon>
        <taxon>Eurotiomycetidae</taxon>
        <taxon>Eurotiales</taxon>
        <taxon>Aspergillaceae</taxon>
        <taxon>Aspergillus</taxon>
        <taxon>Aspergillus subgen. Fumigati</taxon>
    </lineage>
</organism>
<dbReference type="InterPro" id="IPR011990">
    <property type="entry name" value="TPR-like_helical_dom_sf"/>
</dbReference>
<dbReference type="PROSITE" id="PS50280">
    <property type="entry name" value="SET"/>
    <property type="match status" value="1"/>
</dbReference>
<gene>
    <name evidence="2" type="ORF">CNMCM5793_004704</name>
    <name evidence="3" type="ORF">CNMCM6106_005248</name>
</gene>
<evidence type="ECO:0000313" key="2">
    <source>
        <dbReference type="EMBL" id="KAF7131479.1"/>
    </source>
</evidence>